<dbReference type="InterPro" id="IPR045304">
    <property type="entry name" value="LbH_SAT"/>
</dbReference>
<evidence type="ECO:0000313" key="6">
    <source>
        <dbReference type="Proteomes" id="UP001597227"/>
    </source>
</evidence>
<dbReference type="RefSeq" id="WP_304212337.1">
    <property type="nucleotide sequence ID" value="NZ_JBHUEK010000007.1"/>
</dbReference>
<dbReference type="InterPro" id="IPR011004">
    <property type="entry name" value="Trimer_LpxA-like_sf"/>
</dbReference>
<dbReference type="Gene3D" id="2.160.10.10">
    <property type="entry name" value="Hexapeptide repeat proteins"/>
    <property type="match status" value="1"/>
</dbReference>
<evidence type="ECO:0000256" key="4">
    <source>
        <dbReference type="ARBA" id="ARBA00023315"/>
    </source>
</evidence>
<comment type="caution">
    <text evidence="5">The sequence shown here is derived from an EMBL/GenBank/DDBJ whole genome shotgun (WGS) entry which is preliminary data.</text>
</comment>
<sequence>MEQNDLLTIYNNLHKEIGNTKKHLCSRLNHSLMQIPTFIDTIREVLLPEYYCTSKERNIEYELKNLAKLQHLLQEILSHKSDEQVVKQDTLTFLELLPSLRLIIMKDVDAAFRKDPAAKSYEEIALTYPGVFSIIVHRISHELHKMGYTLVSRGISEYAHGKTGIDIHPGATIGHSFFMDHGTGIVVGETTLIGNDVTLYQGVTLGAFSFDRDKNGEIIKGGKRRHPVIEDNVTIYAGATILGGETVIGRDSIVGGNVWLTRSIPAGSKVVTVIQNKML</sequence>
<dbReference type="EC" id="2.3.1.30" evidence="5"/>
<comment type="pathway">
    <text evidence="1">Amino-acid biosynthesis; L-cysteine biosynthesis; L-cysteine from L-serine: step 1/2.</text>
</comment>
<dbReference type="Gene3D" id="1.10.3130.10">
    <property type="entry name" value="serine acetyltransferase, domain 1"/>
    <property type="match status" value="1"/>
</dbReference>
<proteinExistence type="predicted"/>
<accession>A0ABW4MJF5</accession>
<keyword evidence="2" id="KW-0028">Amino-acid biosynthesis</keyword>
<evidence type="ECO:0000256" key="1">
    <source>
        <dbReference type="ARBA" id="ARBA00004876"/>
    </source>
</evidence>
<dbReference type="EMBL" id="JBHUEK010000007">
    <property type="protein sequence ID" value="MFD1777626.1"/>
    <property type="molecule type" value="Genomic_DNA"/>
</dbReference>
<keyword evidence="3 5" id="KW-0808">Transferase</keyword>
<dbReference type="SUPFAM" id="SSF51161">
    <property type="entry name" value="Trimeric LpxA-like enzymes"/>
    <property type="match status" value="1"/>
</dbReference>
<dbReference type="GO" id="GO:0009001">
    <property type="term" value="F:serine O-acetyltransferase activity"/>
    <property type="evidence" value="ECO:0007669"/>
    <property type="project" value="UniProtKB-EC"/>
</dbReference>
<evidence type="ECO:0000313" key="5">
    <source>
        <dbReference type="EMBL" id="MFD1777626.1"/>
    </source>
</evidence>
<dbReference type="PANTHER" id="PTHR42811">
    <property type="entry name" value="SERINE ACETYLTRANSFERASE"/>
    <property type="match status" value="1"/>
</dbReference>
<name>A0ABW4MJF5_9BACI</name>
<dbReference type="Proteomes" id="UP001597227">
    <property type="component" value="Unassembled WGS sequence"/>
</dbReference>
<organism evidence="5 6">
    <name type="scientific">Fredinandcohnia salidurans</name>
    <dbReference type="NCBI Taxonomy" id="2595041"/>
    <lineage>
        <taxon>Bacteria</taxon>
        <taxon>Bacillati</taxon>
        <taxon>Bacillota</taxon>
        <taxon>Bacilli</taxon>
        <taxon>Bacillales</taxon>
        <taxon>Bacillaceae</taxon>
        <taxon>Fredinandcohnia</taxon>
    </lineage>
</organism>
<protein>
    <submittedName>
        <fullName evidence="5">Serine O-acetyltransferase</fullName>
        <ecNumber evidence="5">2.3.1.30</ecNumber>
    </submittedName>
</protein>
<evidence type="ECO:0000256" key="2">
    <source>
        <dbReference type="ARBA" id="ARBA00022605"/>
    </source>
</evidence>
<dbReference type="CDD" id="cd03354">
    <property type="entry name" value="LbH_SAT"/>
    <property type="match status" value="1"/>
</dbReference>
<evidence type="ECO:0000256" key="3">
    <source>
        <dbReference type="ARBA" id="ARBA00022679"/>
    </source>
</evidence>
<gene>
    <name evidence="5" type="ORF">ACFSFW_03030</name>
</gene>
<keyword evidence="6" id="KW-1185">Reference proteome</keyword>
<reference evidence="6" key="1">
    <citation type="journal article" date="2019" name="Int. J. Syst. Evol. Microbiol.">
        <title>The Global Catalogue of Microorganisms (GCM) 10K type strain sequencing project: providing services to taxonomists for standard genome sequencing and annotation.</title>
        <authorList>
            <consortium name="The Broad Institute Genomics Platform"/>
            <consortium name="The Broad Institute Genome Sequencing Center for Infectious Disease"/>
            <person name="Wu L."/>
            <person name="Ma J."/>
        </authorList>
    </citation>
    <scope>NUCLEOTIDE SEQUENCE [LARGE SCALE GENOMIC DNA]</scope>
    <source>
        <strain evidence="6">CCUG 15531</strain>
    </source>
</reference>
<keyword evidence="4 5" id="KW-0012">Acyltransferase</keyword>
<dbReference type="InterPro" id="IPR042122">
    <property type="entry name" value="Ser_AcTrfase_N_sf"/>
</dbReference>